<reference evidence="2" key="1">
    <citation type="submission" date="2020-05" db="UniProtKB">
        <authorList>
            <consortium name="EnsemblMetazoa"/>
        </authorList>
    </citation>
    <scope>IDENTIFICATION</scope>
    <source>
        <strain evidence="2">FUMOZ</strain>
    </source>
</reference>
<accession>A0A182RG70</accession>
<organism evidence="2">
    <name type="scientific">Anopheles funestus</name>
    <name type="common">African malaria mosquito</name>
    <dbReference type="NCBI Taxonomy" id="62324"/>
    <lineage>
        <taxon>Eukaryota</taxon>
        <taxon>Metazoa</taxon>
        <taxon>Ecdysozoa</taxon>
        <taxon>Arthropoda</taxon>
        <taxon>Hexapoda</taxon>
        <taxon>Insecta</taxon>
        <taxon>Pterygota</taxon>
        <taxon>Neoptera</taxon>
        <taxon>Endopterygota</taxon>
        <taxon>Diptera</taxon>
        <taxon>Nematocera</taxon>
        <taxon>Culicoidea</taxon>
        <taxon>Culicidae</taxon>
        <taxon>Anophelinae</taxon>
        <taxon>Anopheles</taxon>
    </lineage>
</organism>
<feature type="chain" id="PRO_5021343031" evidence="1">
    <location>
        <begin position="24"/>
        <end position="127"/>
    </location>
</feature>
<dbReference type="PANTHER" id="PTHR11008:SF39">
    <property type="entry name" value="CIRCADIAN CLOCK-CONTROLLED PROTEIN-LIKE PROTEIN"/>
    <property type="match status" value="1"/>
</dbReference>
<dbReference type="InterPro" id="IPR010562">
    <property type="entry name" value="Haemolymph_juvenile_hormone-bd"/>
</dbReference>
<name>A0A182RG70_ANOFN</name>
<dbReference type="VEuPathDB" id="VectorBase:AFUN2_009500"/>
<dbReference type="EnsemblMetazoa" id="AFUN005208-RA">
    <property type="protein sequence ID" value="AFUN005208-PA"/>
    <property type="gene ID" value="AFUN005208"/>
</dbReference>
<dbReference type="Gene3D" id="3.15.10.30">
    <property type="entry name" value="Haemolymph juvenile hormone binding protein"/>
    <property type="match status" value="1"/>
</dbReference>
<evidence type="ECO:0000313" key="2">
    <source>
        <dbReference type="EnsemblMetazoa" id="AFUN005208-PA"/>
    </source>
</evidence>
<dbReference type="Pfam" id="PF06585">
    <property type="entry name" value="JHBP"/>
    <property type="match status" value="1"/>
</dbReference>
<protein>
    <submittedName>
        <fullName evidence="2">Uncharacterized protein</fullName>
    </submittedName>
</protein>
<evidence type="ECO:0000256" key="1">
    <source>
        <dbReference type="SAM" id="SignalP"/>
    </source>
</evidence>
<dbReference type="AlphaFoldDB" id="A0A182RG70"/>
<keyword evidence="1" id="KW-0732">Signal</keyword>
<dbReference type="PANTHER" id="PTHR11008">
    <property type="entry name" value="PROTEIN TAKEOUT-LIKE PROTEIN"/>
    <property type="match status" value="1"/>
</dbReference>
<sequence>MLQMAKMVWIGLTALICIAGTFAAVPSSIKVCSRNDPDLNRCITESVNDLRPRLATGKISDEFRIPPLEPLALSTVNMDRGQSLRPPSVNCSCPGRASSDRQLEGKHRKANFRLQHLPAEAVFQGKV</sequence>
<dbReference type="InterPro" id="IPR038606">
    <property type="entry name" value="To_sf"/>
</dbReference>
<dbReference type="GO" id="GO:0005615">
    <property type="term" value="C:extracellular space"/>
    <property type="evidence" value="ECO:0007669"/>
    <property type="project" value="TreeGrafter"/>
</dbReference>
<dbReference type="STRING" id="62324.A0A182RG70"/>
<proteinExistence type="predicted"/>
<feature type="signal peptide" evidence="1">
    <location>
        <begin position="1"/>
        <end position="23"/>
    </location>
</feature>
<dbReference type="VEuPathDB" id="VectorBase:AFUN005208"/>